<feature type="transmembrane region" description="Helical" evidence="1">
    <location>
        <begin position="103"/>
        <end position="128"/>
    </location>
</feature>
<keyword evidence="1" id="KW-1133">Transmembrane helix</keyword>
<dbReference type="WBParaSite" id="EEL_0000408401-mRNA-1">
    <property type="protein sequence ID" value="EEL_0000408401-mRNA-1"/>
    <property type="gene ID" value="EEL_0000408401"/>
</dbReference>
<evidence type="ECO:0000313" key="4">
    <source>
        <dbReference type="WBParaSite" id="EEL_0000408401-mRNA-1"/>
    </source>
</evidence>
<name>A0A0R3RQV9_9BILA</name>
<evidence type="ECO:0000256" key="1">
    <source>
        <dbReference type="SAM" id="Phobius"/>
    </source>
</evidence>
<keyword evidence="2" id="KW-0732">Signal</keyword>
<sequence>MSCNVVVGFITIFLLFHSLSLAVKAAKDSGKQAKEEQWLADRNLFLDIDNARSDTIDNITDAFLSITNRLVKAGRLMIETKRRMVVFINEVGEMSYDSKWAMLGWFAAMFLFPIITAAIVAVIIALFFQNELTNLQIFLHTRWDVGDKPDIITECKAKQRLGNLAMQHLYLKMSRHPEKFLPKQAKRDPEALIREKIELTQLHEANVAEPCATGSAGISLPA</sequence>
<protein>
    <submittedName>
        <fullName evidence="4">DUF4407 domain-containing protein</fullName>
    </submittedName>
</protein>
<keyword evidence="3" id="KW-1185">Reference proteome</keyword>
<reference evidence="4" key="1">
    <citation type="submission" date="2017-02" db="UniProtKB">
        <authorList>
            <consortium name="WormBaseParasite"/>
        </authorList>
    </citation>
    <scope>IDENTIFICATION</scope>
</reference>
<organism evidence="3 4">
    <name type="scientific">Elaeophora elaphi</name>
    <dbReference type="NCBI Taxonomy" id="1147741"/>
    <lineage>
        <taxon>Eukaryota</taxon>
        <taxon>Metazoa</taxon>
        <taxon>Ecdysozoa</taxon>
        <taxon>Nematoda</taxon>
        <taxon>Chromadorea</taxon>
        <taxon>Rhabditida</taxon>
        <taxon>Spirurina</taxon>
        <taxon>Spiruromorpha</taxon>
        <taxon>Filarioidea</taxon>
        <taxon>Onchocercidae</taxon>
        <taxon>Elaeophora</taxon>
    </lineage>
</organism>
<evidence type="ECO:0000256" key="2">
    <source>
        <dbReference type="SAM" id="SignalP"/>
    </source>
</evidence>
<dbReference type="Proteomes" id="UP000050640">
    <property type="component" value="Unplaced"/>
</dbReference>
<feature type="signal peptide" evidence="2">
    <location>
        <begin position="1"/>
        <end position="22"/>
    </location>
</feature>
<feature type="chain" id="PRO_5006447723" evidence="2">
    <location>
        <begin position="23"/>
        <end position="222"/>
    </location>
</feature>
<dbReference type="AlphaFoldDB" id="A0A0R3RQV9"/>
<keyword evidence="1" id="KW-0812">Transmembrane</keyword>
<accession>A0A0R3RQV9</accession>
<evidence type="ECO:0000313" key="3">
    <source>
        <dbReference type="Proteomes" id="UP000050640"/>
    </source>
</evidence>
<keyword evidence="1" id="KW-0472">Membrane</keyword>
<proteinExistence type="predicted"/>